<dbReference type="PANTHER" id="PTHR43155:SF2">
    <property type="entry name" value="CYCLIC DI-GMP PHOSPHODIESTERASE PA4108"/>
    <property type="match status" value="1"/>
</dbReference>
<dbReference type="Pfam" id="PF01966">
    <property type="entry name" value="HD"/>
    <property type="match status" value="1"/>
</dbReference>
<dbReference type="NCBIfam" id="TIGR00277">
    <property type="entry name" value="HDIG"/>
    <property type="match status" value="1"/>
</dbReference>
<sequence length="332" mass="37173">MRMINIEDYNQNYMQLAKPICDAKKRVLLGTGSTIHPKYKEKLIQLGIRYLFIEDSKSKGISMEEMMDMPTWLDIISIVENAYKSAEAKSPLPLTDIQKSVKQLIEEVSKRPAIMLIPTSAVDQGLSLFAHSVNVTLLALQIGKKIGYTFAQLNDLGIGCLLHDIGKAGATEQEKHPETGFNMLRAHREISLISAHIAYQHHETIDGKGFPRNLSGEDILEFAQICSIANDYENLVSKEGYVPHEAIEKIMALNEIKYRHHIVLAFSQGIISYPPGTNVQLNIGSKGKGIVTRVVSNPHRPIVRLIDINKEIDLSNQPTIIVESILEESYMD</sequence>
<dbReference type="AlphaFoldDB" id="A0A941AU08"/>
<dbReference type="Gene3D" id="1.10.3210.10">
    <property type="entry name" value="Hypothetical protein af1432"/>
    <property type="match status" value="1"/>
</dbReference>
<dbReference type="InterPro" id="IPR006675">
    <property type="entry name" value="HDIG_dom"/>
</dbReference>
<keyword evidence="4" id="KW-1185">Reference proteome</keyword>
<gene>
    <name evidence="3" type="ORF">J7W16_19015</name>
</gene>
<dbReference type="InterPro" id="IPR037522">
    <property type="entry name" value="HD_GYP_dom"/>
</dbReference>
<dbReference type="InterPro" id="IPR003607">
    <property type="entry name" value="HD/PDEase_dom"/>
</dbReference>
<comment type="caution">
    <text evidence="3">The sequence shown here is derived from an EMBL/GenBank/DDBJ whole genome shotgun (WGS) entry which is preliminary data.</text>
</comment>
<organism evidence="3 4">
    <name type="scientific">Halalkalibacter suaedae</name>
    <dbReference type="NCBI Taxonomy" id="2822140"/>
    <lineage>
        <taxon>Bacteria</taxon>
        <taxon>Bacillati</taxon>
        <taxon>Bacillota</taxon>
        <taxon>Bacilli</taxon>
        <taxon>Bacillales</taxon>
        <taxon>Bacillaceae</taxon>
        <taxon>Halalkalibacter</taxon>
    </lineage>
</organism>
<evidence type="ECO:0000259" key="1">
    <source>
        <dbReference type="PROSITE" id="PS51831"/>
    </source>
</evidence>
<dbReference type="PROSITE" id="PS51832">
    <property type="entry name" value="HD_GYP"/>
    <property type="match status" value="1"/>
</dbReference>
<evidence type="ECO:0000313" key="4">
    <source>
        <dbReference type="Proteomes" id="UP000678228"/>
    </source>
</evidence>
<dbReference type="SUPFAM" id="SSF109604">
    <property type="entry name" value="HD-domain/PDEase-like"/>
    <property type="match status" value="1"/>
</dbReference>
<evidence type="ECO:0000313" key="3">
    <source>
        <dbReference type="EMBL" id="MBP3953219.1"/>
    </source>
</evidence>
<dbReference type="RefSeq" id="WP_210599077.1">
    <property type="nucleotide sequence ID" value="NZ_JAGKSQ010000011.1"/>
</dbReference>
<feature type="domain" description="HD-GYP" evidence="2">
    <location>
        <begin position="174"/>
        <end position="286"/>
    </location>
</feature>
<dbReference type="Proteomes" id="UP000678228">
    <property type="component" value="Unassembled WGS sequence"/>
</dbReference>
<feature type="domain" description="HD" evidence="1">
    <location>
        <begin position="128"/>
        <end position="235"/>
    </location>
</feature>
<name>A0A941AU08_9BACI</name>
<evidence type="ECO:0000259" key="2">
    <source>
        <dbReference type="PROSITE" id="PS51832"/>
    </source>
</evidence>
<dbReference type="CDD" id="cd00077">
    <property type="entry name" value="HDc"/>
    <property type="match status" value="1"/>
</dbReference>
<dbReference type="InterPro" id="IPR006674">
    <property type="entry name" value="HD_domain"/>
</dbReference>
<reference evidence="3" key="1">
    <citation type="submission" date="2021-03" db="EMBL/GenBank/DDBJ databases">
        <title>Bacillus suaedae sp. nov., isolated from Suaeda aralocaspica.</title>
        <authorList>
            <person name="Lei R.F.R."/>
        </authorList>
    </citation>
    <scope>NUCLEOTIDE SEQUENCE</scope>
    <source>
        <strain evidence="3">YZJH907-2</strain>
    </source>
</reference>
<dbReference type="SMART" id="SM00471">
    <property type="entry name" value="HDc"/>
    <property type="match status" value="1"/>
</dbReference>
<protein>
    <submittedName>
        <fullName evidence="3">HD domain-containing protein</fullName>
    </submittedName>
</protein>
<proteinExistence type="predicted"/>
<dbReference type="EMBL" id="JAGKSQ010000011">
    <property type="protein sequence ID" value="MBP3953219.1"/>
    <property type="molecule type" value="Genomic_DNA"/>
</dbReference>
<dbReference type="PANTHER" id="PTHR43155">
    <property type="entry name" value="CYCLIC DI-GMP PHOSPHODIESTERASE PA4108-RELATED"/>
    <property type="match status" value="1"/>
</dbReference>
<dbReference type="PROSITE" id="PS51831">
    <property type="entry name" value="HD"/>
    <property type="match status" value="1"/>
</dbReference>
<accession>A0A941AU08</accession>